<gene>
    <name evidence="2" type="ORF">NHN17_13045</name>
</gene>
<dbReference type="SUPFAM" id="SSF56925">
    <property type="entry name" value="OMPA-like"/>
    <property type="match status" value="1"/>
</dbReference>
<evidence type="ECO:0000313" key="3">
    <source>
        <dbReference type="Proteomes" id="UP001524460"/>
    </source>
</evidence>
<dbReference type="EMBL" id="JANEYT010000027">
    <property type="protein sequence ID" value="MCQ1058981.1"/>
    <property type="molecule type" value="Genomic_DNA"/>
</dbReference>
<organism evidence="2 3">
    <name type="scientific">Photobacterium pectinilyticum</name>
    <dbReference type="NCBI Taxonomy" id="2906793"/>
    <lineage>
        <taxon>Bacteria</taxon>
        <taxon>Pseudomonadati</taxon>
        <taxon>Pseudomonadota</taxon>
        <taxon>Gammaproteobacteria</taxon>
        <taxon>Vibrionales</taxon>
        <taxon>Vibrionaceae</taxon>
        <taxon>Photobacterium</taxon>
    </lineage>
</organism>
<comment type="caution">
    <text evidence="2">The sequence shown here is derived from an EMBL/GenBank/DDBJ whole genome shotgun (WGS) entry which is preliminary data.</text>
</comment>
<evidence type="ECO:0000313" key="2">
    <source>
        <dbReference type="EMBL" id="MCQ1058981.1"/>
    </source>
</evidence>
<name>A0ABT1N2L3_9GAMM</name>
<keyword evidence="1" id="KW-0732">Signal</keyword>
<protein>
    <recommendedName>
        <fullName evidence="4">Outer membrane protein beta-barrel domain-containing protein</fullName>
    </recommendedName>
</protein>
<evidence type="ECO:0000256" key="1">
    <source>
        <dbReference type="SAM" id="SignalP"/>
    </source>
</evidence>
<evidence type="ECO:0008006" key="4">
    <source>
        <dbReference type="Google" id="ProtNLM"/>
    </source>
</evidence>
<dbReference type="RefSeq" id="WP_255043007.1">
    <property type="nucleotide sequence ID" value="NZ_JANEYT010000027.1"/>
</dbReference>
<dbReference type="Proteomes" id="UP001524460">
    <property type="component" value="Unassembled WGS sequence"/>
</dbReference>
<feature type="chain" id="PRO_5045759589" description="Outer membrane protein beta-barrel domain-containing protein" evidence="1">
    <location>
        <begin position="24"/>
        <end position="261"/>
    </location>
</feature>
<accession>A0ABT1N2L3</accession>
<proteinExistence type="predicted"/>
<feature type="signal peptide" evidence="1">
    <location>
        <begin position="1"/>
        <end position="23"/>
    </location>
</feature>
<reference evidence="2 3" key="1">
    <citation type="submission" date="2022-07" db="EMBL/GenBank/DDBJ databases">
        <title>Photobacterium pectinilyticum sp. nov., a marine bacterium isolated from surface seawater of Qingdao offshore.</title>
        <authorList>
            <person name="Wang X."/>
        </authorList>
    </citation>
    <scope>NUCLEOTIDE SEQUENCE [LARGE SCALE GENOMIC DNA]</scope>
    <source>
        <strain evidence="2 3">ZSDE20</strain>
    </source>
</reference>
<dbReference type="InterPro" id="IPR011250">
    <property type="entry name" value="OMP/PagP_B-barrel"/>
</dbReference>
<keyword evidence="3" id="KW-1185">Reference proteome</keyword>
<sequence>MKTHRLSAITGVLAGFCFGHATAANDVDRWQYEVTPYLLIAGLDGTTGVQGFTTDVDASFSDIIDNLDMGFMGLFTARKGPWVFGLEGVYIDIGNESSSPVSGPGGFLSGNGTLEVSSSMYIAQGTVGYLLLDYGKTKLEGFGALRYTRMDVSMDATIQFDEPKPFGGEASQGDSENWVDAVVGLHVLYPVSDSATLSGYFDIGGGGSDLTYQFMAGVNWEFSKGYTAKLGYRHLYWDYEDAGFVWDITAKGPYLGLGFSF</sequence>